<evidence type="ECO:0000256" key="1">
    <source>
        <dbReference type="ARBA" id="ARBA00010371"/>
    </source>
</evidence>
<dbReference type="PANTHER" id="PTHR43677">
    <property type="entry name" value="SHORT-CHAIN DEHYDROGENASE/REDUCTASE"/>
    <property type="match status" value="1"/>
</dbReference>
<keyword evidence="3" id="KW-0560">Oxidoreductase</keyword>
<dbReference type="Pfam" id="PF08240">
    <property type="entry name" value="ADH_N"/>
    <property type="match status" value="1"/>
</dbReference>
<dbReference type="GO" id="GO:0047522">
    <property type="term" value="F:15-oxoprostaglandin 13-reductase [NAD(P)+] activity"/>
    <property type="evidence" value="ECO:0007669"/>
    <property type="project" value="UniProtKB-EC"/>
</dbReference>
<evidence type="ECO:0000256" key="3">
    <source>
        <dbReference type="ARBA" id="ARBA00023002"/>
    </source>
</evidence>
<dbReference type="OrthoDB" id="9992527at2759"/>
<dbReference type="SUPFAM" id="SSF50129">
    <property type="entry name" value="GroES-like"/>
    <property type="match status" value="1"/>
</dbReference>
<dbReference type="InterPro" id="IPR011032">
    <property type="entry name" value="GroES-like_sf"/>
</dbReference>
<dbReference type="InterPro" id="IPR020843">
    <property type="entry name" value="ER"/>
</dbReference>
<dbReference type="InterPro" id="IPR051397">
    <property type="entry name" value="Zn-ADH-like_protein"/>
</dbReference>
<evidence type="ECO:0000313" key="6">
    <source>
        <dbReference type="Proteomes" id="UP000694569"/>
    </source>
</evidence>
<dbReference type="SMART" id="SM00829">
    <property type="entry name" value="PKS_ER"/>
    <property type="match status" value="1"/>
</dbReference>
<dbReference type="GO" id="GO:0008270">
    <property type="term" value="F:zinc ion binding"/>
    <property type="evidence" value="ECO:0007669"/>
    <property type="project" value="InterPro"/>
</dbReference>
<accession>A0A8C5MBX0</accession>
<dbReference type="AlphaFoldDB" id="A0A8C5MBX0"/>
<dbReference type="GeneTree" id="ENSGT00920000149172"/>
<gene>
    <name evidence="5" type="primary">PTGR3</name>
</gene>
<dbReference type="SUPFAM" id="SSF51735">
    <property type="entry name" value="NAD(P)-binding Rossmann-fold domains"/>
    <property type="match status" value="1"/>
</dbReference>
<organism evidence="5 6">
    <name type="scientific">Leptobrachium leishanense</name>
    <name type="common">Leishan spiny toad</name>
    <dbReference type="NCBI Taxonomy" id="445787"/>
    <lineage>
        <taxon>Eukaryota</taxon>
        <taxon>Metazoa</taxon>
        <taxon>Chordata</taxon>
        <taxon>Craniata</taxon>
        <taxon>Vertebrata</taxon>
        <taxon>Euteleostomi</taxon>
        <taxon>Amphibia</taxon>
        <taxon>Batrachia</taxon>
        <taxon>Anura</taxon>
        <taxon>Pelobatoidea</taxon>
        <taxon>Megophryidae</taxon>
        <taxon>Leptobrachium</taxon>
    </lineage>
</organism>
<name>A0A8C5MBX0_9ANUR</name>
<reference evidence="5" key="2">
    <citation type="submission" date="2025-09" db="UniProtKB">
        <authorList>
            <consortium name="Ensembl"/>
        </authorList>
    </citation>
    <scope>IDENTIFICATION</scope>
</reference>
<dbReference type="Gene3D" id="3.40.50.720">
    <property type="entry name" value="NAD(P)-binding Rossmann-like Domain"/>
    <property type="match status" value="1"/>
</dbReference>
<proteinExistence type="inferred from homology"/>
<dbReference type="InterPro" id="IPR002364">
    <property type="entry name" value="Quin_OxRdtase/zeta-crystal_CS"/>
</dbReference>
<dbReference type="InterPro" id="IPR013149">
    <property type="entry name" value="ADH-like_C"/>
</dbReference>
<dbReference type="GO" id="GO:0005739">
    <property type="term" value="C:mitochondrion"/>
    <property type="evidence" value="ECO:0007669"/>
    <property type="project" value="TreeGrafter"/>
</dbReference>
<protein>
    <recommendedName>
        <fullName evidence="2">15-oxoprostaglandin 13-reductase</fullName>
        <ecNumber evidence="2">1.3.1.48</ecNumber>
    </recommendedName>
</protein>
<sequence>MSLLRFKGGFKLLSRGWQNLTLRPGVCHSFGARAIVDMSYSHHFVDFQGSSIPSSMKKLVVTELSSNFKKAVALIQNAPVPVPGNGELLIRNRFVGVNASDINFSSGRYDTSVKPPFDAGFEGIGEVVAMGLSASKTYTIGQPVAYVSSGSFAEYIIVPAEIAIPVPSVKPEFLTLLISGTTAYISLKKMGQLSEGKKVLVTAAAGGTGQFAVQIAKKAKCYVAGTCSSEEKAGFLKSIKCDLPINYKTENVGSILKEKFPKGIDVVYESVGGEMFDLAVNSLAIKGHLIIIGFISGYQSDKGILPIRAGALPAVLIKKSASIHGFFLTHYLSEYREAISSLLKMYQMGELVCEVDNGDQTPEGKFVGLESVFRAVDYMYMGKNIGKIVVELPHPVNSKL</sequence>
<reference evidence="5" key="1">
    <citation type="submission" date="2025-08" db="UniProtKB">
        <authorList>
            <consortium name="Ensembl"/>
        </authorList>
    </citation>
    <scope>IDENTIFICATION</scope>
</reference>
<dbReference type="InterPro" id="IPR013154">
    <property type="entry name" value="ADH-like_N"/>
</dbReference>
<dbReference type="Pfam" id="PF00107">
    <property type="entry name" value="ADH_zinc_N"/>
    <property type="match status" value="1"/>
</dbReference>
<dbReference type="PROSITE" id="PS01162">
    <property type="entry name" value="QOR_ZETA_CRYSTAL"/>
    <property type="match status" value="1"/>
</dbReference>
<dbReference type="Ensembl" id="ENSLLET00000010108.1">
    <property type="protein sequence ID" value="ENSLLEP00000009731.1"/>
    <property type="gene ID" value="ENSLLEG00000006201.1"/>
</dbReference>
<dbReference type="CDD" id="cd08250">
    <property type="entry name" value="Mgc45594_like"/>
    <property type="match status" value="1"/>
</dbReference>
<dbReference type="PANTHER" id="PTHR43677:SF3">
    <property type="entry name" value="PROSTAGLANDIN REDUCTASE 3"/>
    <property type="match status" value="1"/>
</dbReference>
<comment type="similarity">
    <text evidence="1">Belongs to the zinc-containing alcohol dehydrogenase family. Quinone oxidoreductase subfamily.</text>
</comment>
<dbReference type="InterPro" id="IPR036291">
    <property type="entry name" value="NAD(P)-bd_dom_sf"/>
</dbReference>
<keyword evidence="6" id="KW-1185">Reference proteome</keyword>
<dbReference type="Proteomes" id="UP000694569">
    <property type="component" value="Unplaced"/>
</dbReference>
<dbReference type="FunFam" id="3.40.50.720:FF:000121">
    <property type="entry name" value="Prostaglandin reductase 2"/>
    <property type="match status" value="1"/>
</dbReference>
<evidence type="ECO:0000256" key="2">
    <source>
        <dbReference type="ARBA" id="ARBA00011981"/>
    </source>
</evidence>
<evidence type="ECO:0000313" key="5">
    <source>
        <dbReference type="Ensembl" id="ENSLLEP00000009731.1"/>
    </source>
</evidence>
<dbReference type="Gene3D" id="3.90.180.10">
    <property type="entry name" value="Medium-chain alcohol dehydrogenases, catalytic domain"/>
    <property type="match status" value="1"/>
</dbReference>
<dbReference type="EC" id="1.3.1.48" evidence="2"/>
<evidence type="ECO:0000259" key="4">
    <source>
        <dbReference type="SMART" id="SM00829"/>
    </source>
</evidence>
<feature type="domain" description="Enoyl reductase (ER)" evidence="4">
    <location>
        <begin position="66"/>
        <end position="390"/>
    </location>
</feature>